<evidence type="ECO:0000256" key="1">
    <source>
        <dbReference type="SAM" id="MobiDB-lite"/>
    </source>
</evidence>
<dbReference type="RefSeq" id="WP_101830282.1">
    <property type="nucleotide sequence ID" value="NZ_FZMO01000035.1"/>
</dbReference>
<dbReference type="InterPro" id="IPR005302">
    <property type="entry name" value="MoCF_Sase_C"/>
</dbReference>
<organism evidence="3 4">
    <name type="scientific">Frankia canadensis</name>
    <dbReference type="NCBI Taxonomy" id="1836972"/>
    <lineage>
        <taxon>Bacteria</taxon>
        <taxon>Bacillati</taxon>
        <taxon>Actinomycetota</taxon>
        <taxon>Actinomycetes</taxon>
        <taxon>Frankiales</taxon>
        <taxon>Frankiaceae</taxon>
        <taxon>Frankia</taxon>
    </lineage>
</organism>
<keyword evidence="4" id="KW-1185">Reference proteome</keyword>
<sequence length="232" mass="24712">MRLVAVSLAVVRTGEWTGRMGRTGIDKRPARGPVRVGVLGLDGDTIVDRSHHGGADRAGYAYAAEDFAWWSRDIGRELRPGSFGENFTTAGLDVTGARIGERWAIGSTEFEVTAPRVPCRVFAGFWDVPDLVGRFVRRGRPGAYLRVLVEGEVTAGDPITITHRPAHDMTVGRALRALTTEPDLLAELAPLVNVLPADVAATVRRRTAARERRGPTAAPARGAAQGVGAAGG</sequence>
<dbReference type="GO" id="GO:0003824">
    <property type="term" value="F:catalytic activity"/>
    <property type="evidence" value="ECO:0007669"/>
    <property type="project" value="InterPro"/>
</dbReference>
<dbReference type="PROSITE" id="PS51340">
    <property type="entry name" value="MOSC"/>
    <property type="match status" value="1"/>
</dbReference>
<dbReference type="AlphaFoldDB" id="A0A2I2KKP3"/>
<evidence type="ECO:0000313" key="3">
    <source>
        <dbReference type="EMBL" id="SNQ46216.1"/>
    </source>
</evidence>
<dbReference type="Proteomes" id="UP000234331">
    <property type="component" value="Unassembled WGS sequence"/>
</dbReference>
<dbReference type="OrthoDB" id="9786134at2"/>
<dbReference type="Gene3D" id="2.40.33.20">
    <property type="entry name" value="PK beta-barrel domain-like"/>
    <property type="match status" value="1"/>
</dbReference>
<accession>A0A2I2KKP3</accession>
<dbReference type="GO" id="GO:0030170">
    <property type="term" value="F:pyridoxal phosphate binding"/>
    <property type="evidence" value="ECO:0007669"/>
    <property type="project" value="InterPro"/>
</dbReference>
<dbReference type="Pfam" id="PF03473">
    <property type="entry name" value="MOSC"/>
    <property type="match status" value="1"/>
</dbReference>
<dbReference type="InterPro" id="IPR052353">
    <property type="entry name" value="Benzoxazolinone_Detox_Enz"/>
</dbReference>
<dbReference type="SUPFAM" id="SSF50800">
    <property type="entry name" value="PK beta-barrel domain-like"/>
    <property type="match status" value="1"/>
</dbReference>
<reference evidence="3 4" key="1">
    <citation type="submission" date="2017-06" db="EMBL/GenBank/DDBJ databases">
        <authorList>
            <person name="Kim H.J."/>
            <person name="Triplett B.A."/>
        </authorList>
    </citation>
    <scope>NUCLEOTIDE SEQUENCE [LARGE SCALE GENOMIC DNA]</scope>
    <source>
        <strain evidence="3">FRACA_ARgP5</strain>
    </source>
</reference>
<gene>
    <name evidence="3" type="ORF">FRACA_130040</name>
</gene>
<dbReference type="EMBL" id="FZMO01000035">
    <property type="protein sequence ID" value="SNQ46216.1"/>
    <property type="molecule type" value="Genomic_DNA"/>
</dbReference>
<dbReference type="PANTHER" id="PTHR30212:SF2">
    <property type="entry name" value="PROTEIN YIIM"/>
    <property type="match status" value="1"/>
</dbReference>
<protein>
    <recommendedName>
        <fullName evidence="2">MOSC domain-containing protein</fullName>
    </recommendedName>
</protein>
<dbReference type="InterPro" id="IPR011037">
    <property type="entry name" value="Pyrv_Knase-like_insert_dom_sf"/>
</dbReference>
<name>A0A2I2KKP3_9ACTN</name>
<dbReference type="PANTHER" id="PTHR30212">
    <property type="entry name" value="PROTEIN YIIM"/>
    <property type="match status" value="1"/>
</dbReference>
<feature type="region of interest" description="Disordered" evidence="1">
    <location>
        <begin position="207"/>
        <end position="232"/>
    </location>
</feature>
<proteinExistence type="predicted"/>
<feature type="domain" description="MOSC" evidence="2">
    <location>
        <begin position="28"/>
        <end position="162"/>
    </location>
</feature>
<evidence type="ECO:0000259" key="2">
    <source>
        <dbReference type="PROSITE" id="PS51340"/>
    </source>
</evidence>
<evidence type="ECO:0000313" key="4">
    <source>
        <dbReference type="Proteomes" id="UP000234331"/>
    </source>
</evidence>
<dbReference type="GO" id="GO:0030151">
    <property type="term" value="F:molybdenum ion binding"/>
    <property type="evidence" value="ECO:0007669"/>
    <property type="project" value="InterPro"/>
</dbReference>
<feature type="compositionally biased region" description="Low complexity" evidence="1">
    <location>
        <begin position="215"/>
        <end position="232"/>
    </location>
</feature>